<dbReference type="Proteomes" id="UP001281761">
    <property type="component" value="Unassembled WGS sequence"/>
</dbReference>
<evidence type="ECO:0000256" key="1">
    <source>
        <dbReference type="SAM" id="MobiDB-lite"/>
    </source>
</evidence>
<organism evidence="2 3">
    <name type="scientific">Blattamonas nauphoetae</name>
    <dbReference type="NCBI Taxonomy" id="2049346"/>
    <lineage>
        <taxon>Eukaryota</taxon>
        <taxon>Metamonada</taxon>
        <taxon>Preaxostyla</taxon>
        <taxon>Oxymonadida</taxon>
        <taxon>Blattamonas</taxon>
    </lineage>
</organism>
<dbReference type="EMBL" id="JARBJD010000767">
    <property type="protein sequence ID" value="KAK2940033.1"/>
    <property type="molecule type" value="Genomic_DNA"/>
</dbReference>
<reference evidence="2 3" key="1">
    <citation type="journal article" date="2022" name="bioRxiv">
        <title>Genomics of Preaxostyla Flagellates Illuminates Evolutionary Transitions and the Path Towards Mitochondrial Loss.</title>
        <authorList>
            <person name="Novak L.V.F."/>
            <person name="Treitli S.C."/>
            <person name="Pyrih J."/>
            <person name="Halakuc P."/>
            <person name="Pipaliya S.V."/>
            <person name="Vacek V."/>
            <person name="Brzon O."/>
            <person name="Soukal P."/>
            <person name="Eme L."/>
            <person name="Dacks J.B."/>
            <person name="Karnkowska A."/>
            <person name="Elias M."/>
            <person name="Hampl V."/>
        </authorList>
    </citation>
    <scope>NUCLEOTIDE SEQUENCE [LARGE SCALE GENOMIC DNA]</scope>
    <source>
        <strain evidence="2">NAU3</strain>
        <tissue evidence="2">Gut</tissue>
    </source>
</reference>
<sequence>MASLFVTADDQLMTFAKTQHQRTTDLKPAEGTRQQTVHQYDPNTLVQQLADLENENLLNGDCKWKYVLFFL</sequence>
<keyword evidence="3" id="KW-1185">Reference proteome</keyword>
<gene>
    <name evidence="2" type="ORF">BLNAU_25054</name>
</gene>
<protein>
    <submittedName>
        <fullName evidence="2">Uncharacterized protein</fullName>
    </submittedName>
</protein>
<proteinExistence type="predicted"/>
<accession>A0ABQ9WL08</accession>
<feature type="region of interest" description="Disordered" evidence="1">
    <location>
        <begin position="19"/>
        <end position="38"/>
    </location>
</feature>
<evidence type="ECO:0000313" key="3">
    <source>
        <dbReference type="Proteomes" id="UP001281761"/>
    </source>
</evidence>
<name>A0ABQ9WL08_9EUKA</name>
<evidence type="ECO:0000313" key="2">
    <source>
        <dbReference type="EMBL" id="KAK2940033.1"/>
    </source>
</evidence>
<comment type="caution">
    <text evidence="2">The sequence shown here is derived from an EMBL/GenBank/DDBJ whole genome shotgun (WGS) entry which is preliminary data.</text>
</comment>